<dbReference type="PANTHER" id="PTHR10556:SF43">
    <property type="entry name" value="STEROID 5-ALPHA-REDUCTASE DET2"/>
    <property type="match status" value="1"/>
</dbReference>
<reference evidence="8" key="1">
    <citation type="journal article" date="2011" name="PLoS Genet.">
        <title>Genomic analysis of the necrotrophic fungal pathogens Sclerotinia sclerotiorum and Botrytis cinerea.</title>
        <authorList>
            <person name="Amselem J."/>
            <person name="Cuomo C.A."/>
            <person name="van Kan J.A."/>
            <person name="Viaud M."/>
            <person name="Benito E.P."/>
            <person name="Couloux A."/>
            <person name="Coutinho P.M."/>
            <person name="de Vries R.P."/>
            <person name="Dyer P.S."/>
            <person name="Fillinger S."/>
            <person name="Fournier E."/>
            <person name="Gout L."/>
            <person name="Hahn M."/>
            <person name="Kohn L."/>
            <person name="Lapalu N."/>
            <person name="Plummer K.M."/>
            <person name="Pradier J.M."/>
            <person name="Quevillon E."/>
            <person name="Sharon A."/>
            <person name="Simon A."/>
            <person name="ten Have A."/>
            <person name="Tudzynski B."/>
            <person name="Tudzynski P."/>
            <person name="Wincker P."/>
            <person name="Andrew M."/>
            <person name="Anthouard V."/>
            <person name="Beever R.E."/>
            <person name="Beffa R."/>
            <person name="Benoit I."/>
            <person name="Bouzid O."/>
            <person name="Brault B."/>
            <person name="Chen Z."/>
            <person name="Choquer M."/>
            <person name="Collemare J."/>
            <person name="Cotton P."/>
            <person name="Danchin E.G."/>
            <person name="Da Silva C."/>
            <person name="Gautier A."/>
            <person name="Giraud C."/>
            <person name="Giraud T."/>
            <person name="Gonzalez C."/>
            <person name="Grossetete S."/>
            <person name="Guldener U."/>
            <person name="Henrissat B."/>
            <person name="Howlett B.J."/>
            <person name="Kodira C."/>
            <person name="Kretschmer M."/>
            <person name="Lappartient A."/>
            <person name="Leroch M."/>
            <person name="Levis C."/>
            <person name="Mauceli E."/>
            <person name="Neuveglise C."/>
            <person name="Oeser B."/>
            <person name="Pearson M."/>
            <person name="Poulain J."/>
            <person name="Poussereau N."/>
            <person name="Quesneville H."/>
            <person name="Rascle C."/>
            <person name="Schumacher J."/>
            <person name="Segurens B."/>
            <person name="Sexton A."/>
            <person name="Silva E."/>
            <person name="Sirven C."/>
            <person name="Soanes D.M."/>
            <person name="Talbot N.J."/>
            <person name="Templeton M."/>
            <person name="Yandava C."/>
            <person name="Yarden O."/>
            <person name="Zeng Q."/>
            <person name="Rollins J.A."/>
            <person name="Lebrun M.H."/>
            <person name="Dickman M."/>
        </authorList>
    </citation>
    <scope>NUCLEOTIDE SEQUENCE [LARGE SCALE GENOMIC DNA]</scope>
    <source>
        <strain evidence="8">T4</strain>
    </source>
</reference>
<name>G2XXD0_BOTF4</name>
<sequence>MVLVENWMPPSRENWELIVWGFQWFPLVTIIQWVQPWYGAGKTSSNSRFNLPGKLAWITMELPGLMTMLYIMYTLPKEVGLNALPWENKLMAGLYFGLRRLPFKSQMLHHWDAILLVMGLLQELIGNLFLCPLHSHMALSWTDICHKCSIRVTQSFFSGADYSIYRKPISGNPYVNGARIELGMMIFFLGLVSNIFHDDELREIRRAALRKQAAQNDPSTGKNKGSGKVDKVYMLPQNGLFNYILYPHYFCEWIEWAGFFIMAGSGCVPARNFLINEVATMLPRALQGKAWYVKRFGREKVGARKAIIPGIL</sequence>
<comment type="similarity">
    <text evidence="2">Belongs to the steroid 5-alpha reductase family.</text>
</comment>
<dbReference type="PROSITE" id="PS50244">
    <property type="entry name" value="S5A_REDUCTASE"/>
    <property type="match status" value="1"/>
</dbReference>
<dbReference type="InParanoid" id="G2XXD0"/>
<dbReference type="GO" id="GO:0006629">
    <property type="term" value="P:lipid metabolic process"/>
    <property type="evidence" value="ECO:0007669"/>
    <property type="project" value="InterPro"/>
</dbReference>
<dbReference type="PANTHER" id="PTHR10556">
    <property type="entry name" value="3-OXO-5-ALPHA-STEROID 4-DEHYDROGENASE"/>
    <property type="match status" value="1"/>
</dbReference>
<feature type="domain" description="3-oxo-5-alpha-steroid 4-dehydrogenase C-terminal" evidence="6">
    <location>
        <begin position="230"/>
        <end position="312"/>
    </location>
</feature>
<dbReference type="OrthoDB" id="5788137at2759"/>
<dbReference type="AlphaFoldDB" id="G2XXD0"/>
<dbReference type="InterPro" id="IPR039357">
    <property type="entry name" value="SRD5A/TECR"/>
</dbReference>
<dbReference type="Pfam" id="PF02544">
    <property type="entry name" value="Steroid_dh"/>
    <property type="match status" value="1"/>
</dbReference>
<dbReference type="GO" id="GO:0016627">
    <property type="term" value="F:oxidoreductase activity, acting on the CH-CH group of donors"/>
    <property type="evidence" value="ECO:0007669"/>
    <property type="project" value="InterPro"/>
</dbReference>
<dbReference type="GO" id="GO:0016020">
    <property type="term" value="C:membrane"/>
    <property type="evidence" value="ECO:0007669"/>
    <property type="project" value="UniProtKB-SubCell"/>
</dbReference>
<keyword evidence="4" id="KW-1133">Transmembrane helix</keyword>
<dbReference type="STRING" id="999810.G2XXD0"/>
<evidence type="ECO:0000256" key="1">
    <source>
        <dbReference type="ARBA" id="ARBA00004141"/>
    </source>
</evidence>
<evidence type="ECO:0000313" key="8">
    <source>
        <dbReference type="Proteomes" id="UP000008177"/>
    </source>
</evidence>
<dbReference type="Proteomes" id="UP000008177">
    <property type="component" value="Unplaced contigs"/>
</dbReference>
<evidence type="ECO:0000256" key="4">
    <source>
        <dbReference type="ARBA" id="ARBA00022989"/>
    </source>
</evidence>
<organism evidence="7 8">
    <name type="scientific">Botryotinia fuckeliana (strain T4)</name>
    <name type="common">Noble rot fungus</name>
    <name type="synonym">Botrytis cinerea</name>
    <dbReference type="NCBI Taxonomy" id="999810"/>
    <lineage>
        <taxon>Eukaryota</taxon>
        <taxon>Fungi</taxon>
        <taxon>Dikarya</taxon>
        <taxon>Ascomycota</taxon>
        <taxon>Pezizomycotina</taxon>
        <taxon>Leotiomycetes</taxon>
        <taxon>Helotiales</taxon>
        <taxon>Sclerotiniaceae</taxon>
        <taxon>Botrytis</taxon>
    </lineage>
</organism>
<dbReference type="EMBL" id="FQ790275">
    <property type="protein sequence ID" value="CCD45208.1"/>
    <property type="molecule type" value="Genomic_DNA"/>
</dbReference>
<protein>
    <submittedName>
        <fullName evidence="7">Similar to similar to 3-oxo-5-alpha-steroid 4-dehydrogenase</fullName>
    </submittedName>
</protein>
<accession>G2XXD0</accession>
<comment type="subcellular location">
    <subcellularLocation>
        <location evidence="1">Membrane</location>
        <topology evidence="1">Multi-pass membrane protein</topology>
    </subcellularLocation>
</comment>
<evidence type="ECO:0000256" key="5">
    <source>
        <dbReference type="ARBA" id="ARBA00023136"/>
    </source>
</evidence>
<dbReference type="HOGENOM" id="CLU_065395_0_0_1"/>
<evidence type="ECO:0000259" key="6">
    <source>
        <dbReference type="Pfam" id="PF02544"/>
    </source>
</evidence>
<evidence type="ECO:0000256" key="3">
    <source>
        <dbReference type="ARBA" id="ARBA00022692"/>
    </source>
</evidence>
<gene>
    <name evidence="7" type="ORF">BofuT4_P009250.1</name>
</gene>
<dbReference type="InterPro" id="IPR001104">
    <property type="entry name" value="3-oxo-5_a-steroid_4-DH_C"/>
</dbReference>
<evidence type="ECO:0000256" key="2">
    <source>
        <dbReference type="ARBA" id="ARBA00007742"/>
    </source>
</evidence>
<keyword evidence="5" id="KW-0472">Membrane</keyword>
<evidence type="ECO:0000313" key="7">
    <source>
        <dbReference type="EMBL" id="CCD45208.1"/>
    </source>
</evidence>
<proteinExistence type="inferred from homology"/>
<keyword evidence="3" id="KW-0812">Transmembrane</keyword>